<dbReference type="AlphaFoldDB" id="A0AA86Q579"/>
<protein>
    <submittedName>
        <fullName evidence="2">Palmitoyltransferase ZDHHC2/15/20</fullName>
    </submittedName>
    <submittedName>
        <fullName evidence="3">Palmitoyltransferase_ZDHHC2/15/20</fullName>
    </submittedName>
</protein>
<dbReference type="EMBL" id="CAXDID020000248">
    <property type="protein sequence ID" value="CAL6063888.1"/>
    <property type="molecule type" value="Genomic_DNA"/>
</dbReference>
<name>A0AA86Q579_9EUKA</name>
<gene>
    <name evidence="2" type="ORF">HINF_LOCUS38411</name>
    <name evidence="3" type="ORF">HINF_LOCUS51088</name>
</gene>
<reference evidence="2" key="1">
    <citation type="submission" date="2023-06" db="EMBL/GenBank/DDBJ databases">
        <authorList>
            <person name="Kurt Z."/>
        </authorList>
    </citation>
    <scope>NUCLEOTIDE SEQUENCE</scope>
</reference>
<proteinExistence type="predicted"/>
<evidence type="ECO:0000313" key="3">
    <source>
        <dbReference type="EMBL" id="CAL6063888.1"/>
    </source>
</evidence>
<keyword evidence="1" id="KW-0472">Membrane</keyword>
<evidence type="ECO:0000313" key="2">
    <source>
        <dbReference type="EMBL" id="CAI9950766.1"/>
    </source>
</evidence>
<evidence type="ECO:0000256" key="1">
    <source>
        <dbReference type="SAM" id="Phobius"/>
    </source>
</evidence>
<feature type="transmembrane region" description="Helical" evidence="1">
    <location>
        <begin position="21"/>
        <end position="43"/>
    </location>
</feature>
<accession>A0AA86Q579</accession>
<reference evidence="3 4" key="2">
    <citation type="submission" date="2024-07" db="EMBL/GenBank/DDBJ databases">
        <authorList>
            <person name="Akdeniz Z."/>
        </authorList>
    </citation>
    <scope>NUCLEOTIDE SEQUENCE [LARGE SCALE GENOMIC DNA]</scope>
</reference>
<keyword evidence="1" id="KW-1133">Transmembrane helix</keyword>
<comment type="caution">
    <text evidence="2">The sequence shown here is derived from an EMBL/GenBank/DDBJ whole genome shotgun (WGS) entry which is preliminary data.</text>
</comment>
<keyword evidence="1" id="KW-0812">Transmembrane</keyword>
<organism evidence="2">
    <name type="scientific">Hexamita inflata</name>
    <dbReference type="NCBI Taxonomy" id="28002"/>
    <lineage>
        <taxon>Eukaryota</taxon>
        <taxon>Metamonada</taxon>
        <taxon>Diplomonadida</taxon>
        <taxon>Hexamitidae</taxon>
        <taxon>Hexamitinae</taxon>
        <taxon>Hexamita</taxon>
    </lineage>
</organism>
<evidence type="ECO:0000313" key="4">
    <source>
        <dbReference type="Proteomes" id="UP001642409"/>
    </source>
</evidence>
<dbReference type="Proteomes" id="UP001642409">
    <property type="component" value="Unassembled WGS sequence"/>
</dbReference>
<keyword evidence="4" id="KW-1185">Reference proteome</keyword>
<dbReference type="EMBL" id="CATOUU010000818">
    <property type="protein sequence ID" value="CAI9950766.1"/>
    <property type="molecule type" value="Genomic_DNA"/>
</dbReference>
<sequence>MDSRKMIGFGFLRKCGAGVMHLFVVTMCLGLSMCNIYGAHYSYGRWNCFFLFTM</sequence>